<dbReference type="PROSITE" id="PS50890">
    <property type="entry name" value="PUA"/>
    <property type="match status" value="1"/>
</dbReference>
<keyword evidence="4 6" id="KW-1133">Transmembrane helix</keyword>
<dbReference type="GO" id="GO:0005886">
    <property type="term" value="C:plasma membrane"/>
    <property type="evidence" value="ECO:0007669"/>
    <property type="project" value="UniProtKB-SubCell"/>
</dbReference>
<evidence type="ECO:0000256" key="5">
    <source>
        <dbReference type="ARBA" id="ARBA00023136"/>
    </source>
</evidence>
<sequence>MHQFQIIIRSIRKNFVYTWTNVLGLSIAFCFVFLTAIYVVHEYTFDKSFTESERIHRLVLNNESTLESRDSHPFILVNGYEETFPAMESVVRAYSNAYLSDLVRIKSDWNKAFDETDFWHVEHGFLQMFDVTLLEGSTDMFDVPGTILISESVKNKLFKNDDAVGEYLVIGNKEYSIIGVYKDFPTNASMDPRFIISLNTMKADEDYQAYFKGSGYLMFKVFVSLATGSDKNIVEQQLEDANSSEEEFFSDFQIALEPLVDYHFGDGSPVKAYRPKVDEQLMTWLIVISACLLAVAIANFGNVSLAIALGRTKEVAIQKVIGARKLHLIQNTLTQSLCLGVLAFIIGLVLIELLMPVYNQFVQRELNVQKYGLWPYLSLFIFASAVGVIAGIYPSLIISNFKVYHLFNSFNGASKPQALVRKGLLAFQFLIAFGLISTMLFMNRQLTFMMSKEPGYDYENTIVLRSNWFQGGDESRIKTFKEKLMAMPEVLDITLSDEHPMKALDPRNLQRAGFKDGWEKVSLLEVGIDCHFFDFYNIATTFDQEIVSLFCTDSKVAMLNNTALNTLENEPIGKLLPAYYGKAKPGLIVQDGVVSDIHLNSVRDAIPAMLFRPLAFSNGRTHYSIKYADGINLGKLIQTLQEMWWEEEPMEPFYLKNLEEEHSRLYSSELKMMQMTSILGVGVCIIAFAGVFAMSIFYGRERLKEVSIRKVLGAGVFQLFGLQNRVFLIVMIISFAVAIPLVWLVVDHWIAQFAYRTNQPLWLYVVSALVMVLATILSSGWYSLKVAKVNPSEILRDS</sequence>
<proteinExistence type="predicted"/>
<feature type="transmembrane region" description="Helical" evidence="6">
    <location>
        <begin position="333"/>
        <end position="355"/>
    </location>
</feature>
<dbReference type="Pfam" id="PF02687">
    <property type="entry name" value="FtsX"/>
    <property type="match status" value="2"/>
</dbReference>
<dbReference type="STRING" id="1267423.SAMN05216290_2243"/>
<feature type="transmembrane region" description="Helical" evidence="6">
    <location>
        <begin position="22"/>
        <end position="40"/>
    </location>
</feature>
<dbReference type="OrthoDB" id="982913at2"/>
<dbReference type="InterPro" id="IPR025857">
    <property type="entry name" value="MacB_PCD"/>
</dbReference>
<evidence type="ECO:0000256" key="6">
    <source>
        <dbReference type="SAM" id="Phobius"/>
    </source>
</evidence>
<dbReference type="EMBL" id="FOIR01000002">
    <property type="protein sequence ID" value="SEW25207.1"/>
    <property type="molecule type" value="Genomic_DNA"/>
</dbReference>
<evidence type="ECO:0000256" key="4">
    <source>
        <dbReference type="ARBA" id="ARBA00022989"/>
    </source>
</evidence>
<feature type="transmembrane region" description="Helical" evidence="6">
    <location>
        <begin position="678"/>
        <end position="698"/>
    </location>
</feature>
<feature type="transmembrane region" description="Helical" evidence="6">
    <location>
        <begin position="281"/>
        <end position="301"/>
    </location>
</feature>
<dbReference type="RefSeq" id="WP_090258672.1">
    <property type="nucleotide sequence ID" value="NZ_FOIR01000002.1"/>
</dbReference>
<comment type="subcellular location">
    <subcellularLocation>
        <location evidence="1">Cell membrane</location>
        <topology evidence="1">Multi-pass membrane protein</topology>
    </subcellularLocation>
</comment>
<evidence type="ECO:0000313" key="9">
    <source>
        <dbReference type="EMBL" id="SEW25207.1"/>
    </source>
</evidence>
<dbReference type="AlphaFoldDB" id="A0A1I0QDZ2"/>
<dbReference type="Pfam" id="PF12704">
    <property type="entry name" value="MacB_PCD"/>
    <property type="match status" value="1"/>
</dbReference>
<reference evidence="10" key="1">
    <citation type="submission" date="2016-10" db="EMBL/GenBank/DDBJ databases">
        <authorList>
            <person name="Varghese N."/>
            <person name="Submissions S."/>
        </authorList>
    </citation>
    <scope>NUCLEOTIDE SEQUENCE [LARGE SCALE GENOMIC DNA]</scope>
    <source>
        <strain evidence="10">CGMCC 1.12402</strain>
    </source>
</reference>
<evidence type="ECO:0000313" key="10">
    <source>
        <dbReference type="Proteomes" id="UP000199437"/>
    </source>
</evidence>
<keyword evidence="5 6" id="KW-0472">Membrane</keyword>
<evidence type="ECO:0000259" key="7">
    <source>
        <dbReference type="Pfam" id="PF02687"/>
    </source>
</evidence>
<feature type="domain" description="ABC3 transporter permease C-terminal" evidence="7">
    <location>
        <begin position="678"/>
        <end position="791"/>
    </location>
</feature>
<dbReference type="GO" id="GO:0022857">
    <property type="term" value="F:transmembrane transporter activity"/>
    <property type="evidence" value="ECO:0007669"/>
    <property type="project" value="TreeGrafter"/>
</dbReference>
<feature type="domain" description="MacB-like periplasmic core" evidence="8">
    <location>
        <begin position="18"/>
        <end position="240"/>
    </location>
</feature>
<feature type="transmembrane region" description="Helical" evidence="6">
    <location>
        <begin position="376"/>
        <end position="398"/>
    </location>
</feature>
<evidence type="ECO:0000259" key="8">
    <source>
        <dbReference type="Pfam" id="PF12704"/>
    </source>
</evidence>
<evidence type="ECO:0000256" key="1">
    <source>
        <dbReference type="ARBA" id="ARBA00004651"/>
    </source>
</evidence>
<organism evidence="9 10">
    <name type="scientific">Roseivirga pacifica</name>
    <dbReference type="NCBI Taxonomy" id="1267423"/>
    <lineage>
        <taxon>Bacteria</taxon>
        <taxon>Pseudomonadati</taxon>
        <taxon>Bacteroidota</taxon>
        <taxon>Cytophagia</taxon>
        <taxon>Cytophagales</taxon>
        <taxon>Roseivirgaceae</taxon>
        <taxon>Roseivirga</taxon>
    </lineage>
</organism>
<feature type="transmembrane region" description="Helical" evidence="6">
    <location>
        <begin position="726"/>
        <end position="749"/>
    </location>
</feature>
<dbReference type="GeneID" id="99986949"/>
<protein>
    <submittedName>
        <fullName evidence="9">ABC-type antimicrobial peptide transport system, permease component</fullName>
    </submittedName>
</protein>
<name>A0A1I0QDZ2_9BACT</name>
<keyword evidence="10" id="KW-1185">Reference proteome</keyword>
<accession>A0A1I0QDZ2</accession>
<dbReference type="InterPro" id="IPR050250">
    <property type="entry name" value="Macrolide_Exporter_MacB"/>
</dbReference>
<feature type="transmembrane region" description="Helical" evidence="6">
    <location>
        <begin position="418"/>
        <end position="442"/>
    </location>
</feature>
<dbReference type="Proteomes" id="UP000199437">
    <property type="component" value="Unassembled WGS sequence"/>
</dbReference>
<keyword evidence="3 6" id="KW-0812">Transmembrane</keyword>
<evidence type="ECO:0000256" key="2">
    <source>
        <dbReference type="ARBA" id="ARBA00022475"/>
    </source>
</evidence>
<dbReference type="PANTHER" id="PTHR30572">
    <property type="entry name" value="MEMBRANE COMPONENT OF TRANSPORTER-RELATED"/>
    <property type="match status" value="1"/>
</dbReference>
<keyword evidence="2" id="KW-1003">Cell membrane</keyword>
<dbReference type="InterPro" id="IPR003838">
    <property type="entry name" value="ABC3_permease_C"/>
</dbReference>
<feature type="domain" description="ABC3 transporter permease C-terminal" evidence="7">
    <location>
        <begin position="286"/>
        <end position="401"/>
    </location>
</feature>
<dbReference type="PANTHER" id="PTHR30572:SF18">
    <property type="entry name" value="ABC-TYPE MACROLIDE FAMILY EXPORT SYSTEM PERMEASE COMPONENT 2"/>
    <property type="match status" value="1"/>
</dbReference>
<feature type="transmembrane region" description="Helical" evidence="6">
    <location>
        <begin position="761"/>
        <end position="782"/>
    </location>
</feature>
<gene>
    <name evidence="9" type="ORF">SAMN05216290_2243</name>
</gene>
<evidence type="ECO:0000256" key="3">
    <source>
        <dbReference type="ARBA" id="ARBA00022692"/>
    </source>
</evidence>